<keyword evidence="3" id="KW-1185">Reference proteome</keyword>
<organism evidence="2 3">
    <name type="scientific">Armillaria gallica</name>
    <name type="common">Bulbous honey fungus</name>
    <name type="synonym">Armillaria bulbosa</name>
    <dbReference type="NCBI Taxonomy" id="47427"/>
    <lineage>
        <taxon>Eukaryota</taxon>
        <taxon>Fungi</taxon>
        <taxon>Dikarya</taxon>
        <taxon>Basidiomycota</taxon>
        <taxon>Agaricomycotina</taxon>
        <taxon>Agaricomycetes</taxon>
        <taxon>Agaricomycetidae</taxon>
        <taxon>Agaricales</taxon>
        <taxon>Marasmiineae</taxon>
        <taxon>Physalacriaceae</taxon>
        <taxon>Armillaria</taxon>
    </lineage>
</organism>
<evidence type="ECO:0000313" key="3">
    <source>
        <dbReference type="Proteomes" id="UP000217790"/>
    </source>
</evidence>
<evidence type="ECO:0000313" key="2">
    <source>
        <dbReference type="EMBL" id="PBK87985.1"/>
    </source>
</evidence>
<reference evidence="3" key="1">
    <citation type="journal article" date="2017" name="Nat. Ecol. Evol.">
        <title>Genome expansion and lineage-specific genetic innovations in the forest pathogenic fungi Armillaria.</title>
        <authorList>
            <person name="Sipos G."/>
            <person name="Prasanna A.N."/>
            <person name="Walter M.C."/>
            <person name="O'Connor E."/>
            <person name="Balint B."/>
            <person name="Krizsan K."/>
            <person name="Kiss B."/>
            <person name="Hess J."/>
            <person name="Varga T."/>
            <person name="Slot J."/>
            <person name="Riley R."/>
            <person name="Boka B."/>
            <person name="Rigling D."/>
            <person name="Barry K."/>
            <person name="Lee J."/>
            <person name="Mihaltcheva S."/>
            <person name="LaButti K."/>
            <person name="Lipzen A."/>
            <person name="Waldron R."/>
            <person name="Moloney N.M."/>
            <person name="Sperisen C."/>
            <person name="Kredics L."/>
            <person name="Vagvoelgyi C."/>
            <person name="Patrignani A."/>
            <person name="Fitzpatrick D."/>
            <person name="Nagy I."/>
            <person name="Doyle S."/>
            <person name="Anderson J.B."/>
            <person name="Grigoriev I.V."/>
            <person name="Gueldener U."/>
            <person name="Muensterkoetter M."/>
            <person name="Nagy L.G."/>
        </authorList>
    </citation>
    <scope>NUCLEOTIDE SEQUENCE [LARGE SCALE GENOMIC DNA]</scope>
    <source>
        <strain evidence="3">Ar21-2</strain>
    </source>
</reference>
<protein>
    <submittedName>
        <fullName evidence="2">Uncharacterized protein</fullName>
    </submittedName>
</protein>
<sequence length="115" mass="13489">MYPQPRLSKHLQRTSKWRCRYPRMNPDGMSSSRDRGCQRRTHTRNKLLCLVVYPPTAPMVLEETQRPLSVRSGWKIGVAKVLWKHIMGPSRDDKKKYSSGVKLISVEGRLYHPER</sequence>
<dbReference type="InParanoid" id="A0A2H3CYA3"/>
<proteinExistence type="predicted"/>
<dbReference type="AlphaFoldDB" id="A0A2H3CYA3"/>
<accession>A0A2H3CYA3</accession>
<evidence type="ECO:0000256" key="1">
    <source>
        <dbReference type="SAM" id="MobiDB-lite"/>
    </source>
</evidence>
<gene>
    <name evidence="2" type="ORF">ARMGADRAFT_438482</name>
</gene>
<dbReference type="Proteomes" id="UP000217790">
    <property type="component" value="Unassembled WGS sequence"/>
</dbReference>
<name>A0A2H3CYA3_ARMGA</name>
<dbReference type="EMBL" id="KZ293675">
    <property type="protein sequence ID" value="PBK87985.1"/>
    <property type="molecule type" value="Genomic_DNA"/>
</dbReference>
<feature type="region of interest" description="Disordered" evidence="1">
    <location>
        <begin position="20"/>
        <end position="39"/>
    </location>
</feature>